<dbReference type="PANTHER" id="PTHR11879">
    <property type="entry name" value="ASPARTATE AMINOTRANSFERASE"/>
    <property type="match status" value="1"/>
</dbReference>
<dbReference type="PROSITE" id="PS00105">
    <property type="entry name" value="AA_TRANSFER_CLASS_1"/>
    <property type="match status" value="1"/>
</dbReference>
<dbReference type="GO" id="GO:0005739">
    <property type="term" value="C:mitochondrion"/>
    <property type="evidence" value="ECO:0007669"/>
    <property type="project" value="TreeGrafter"/>
</dbReference>
<dbReference type="Pfam" id="PF00155">
    <property type="entry name" value="Aminotran_1_2"/>
    <property type="match status" value="1"/>
</dbReference>
<dbReference type="GO" id="GO:0030170">
    <property type="term" value="F:pyridoxal phosphate binding"/>
    <property type="evidence" value="ECO:0007669"/>
    <property type="project" value="InterPro"/>
</dbReference>
<dbReference type="Proteomes" id="UP000030690">
    <property type="component" value="Unassembled WGS sequence"/>
</dbReference>
<accession>A0A024VDF2</accession>
<dbReference type="OrthoDB" id="6752799at2759"/>
<keyword evidence="6" id="KW-0663">Pyridoxal phosphate</keyword>
<dbReference type="PANTHER" id="PTHR11879:SF22">
    <property type="entry name" value="ASPARTATE AMINOTRANSFERASE, MITOCHONDRIAL"/>
    <property type="match status" value="1"/>
</dbReference>
<dbReference type="AlphaFoldDB" id="A0A024VDF2"/>
<dbReference type="GO" id="GO:0004069">
    <property type="term" value="F:L-aspartate:2-oxoglutarate aminotransferase activity"/>
    <property type="evidence" value="ECO:0007669"/>
    <property type="project" value="UniProtKB-EC"/>
</dbReference>
<dbReference type="FunFam" id="3.40.640.10:FF:000121">
    <property type="entry name" value="Aspartate aminotransferase"/>
    <property type="match status" value="1"/>
</dbReference>
<dbReference type="InterPro" id="IPR004839">
    <property type="entry name" value="Aminotransferase_I/II_large"/>
</dbReference>
<evidence type="ECO:0000256" key="2">
    <source>
        <dbReference type="ARBA" id="ARBA00007441"/>
    </source>
</evidence>
<evidence type="ECO:0000313" key="10">
    <source>
        <dbReference type="EMBL" id="ETW20841.1"/>
    </source>
</evidence>
<dbReference type="PRINTS" id="PR00799">
    <property type="entry name" value="TRANSAMINASE"/>
</dbReference>
<dbReference type="InterPro" id="IPR004838">
    <property type="entry name" value="NHTrfase_class1_PyrdxlP-BS"/>
</dbReference>
<evidence type="ECO:0000256" key="3">
    <source>
        <dbReference type="ARBA" id="ARBA00011738"/>
    </source>
</evidence>
<comment type="cofactor">
    <cofactor evidence="1">
        <name>pyridoxal 5'-phosphate</name>
        <dbReference type="ChEBI" id="CHEBI:597326"/>
    </cofactor>
</comment>
<comment type="subunit">
    <text evidence="3 8">Homodimer.</text>
</comment>
<evidence type="ECO:0000259" key="9">
    <source>
        <dbReference type="Pfam" id="PF00155"/>
    </source>
</evidence>
<organism evidence="10 11">
    <name type="scientific">Plasmodium falciparum Vietnam Oak-Knoll</name>
    <name type="common">FVO</name>
    <dbReference type="NCBI Taxonomy" id="1036723"/>
    <lineage>
        <taxon>Eukaryota</taxon>
        <taxon>Sar</taxon>
        <taxon>Alveolata</taxon>
        <taxon>Apicomplexa</taxon>
        <taxon>Aconoidasida</taxon>
        <taxon>Haemosporida</taxon>
        <taxon>Plasmodiidae</taxon>
        <taxon>Plasmodium</taxon>
        <taxon>Plasmodium (Laverania)</taxon>
    </lineage>
</organism>
<dbReference type="GO" id="GO:0006520">
    <property type="term" value="P:amino acid metabolic process"/>
    <property type="evidence" value="ECO:0007669"/>
    <property type="project" value="InterPro"/>
</dbReference>
<gene>
    <name evidence="10" type="ORF">PFFVO_00174</name>
</gene>
<evidence type="ECO:0000256" key="7">
    <source>
        <dbReference type="ARBA" id="ARBA00049185"/>
    </source>
</evidence>
<reference evidence="10 11" key="2">
    <citation type="submission" date="2013-02" db="EMBL/GenBank/DDBJ databases">
        <title>The Genome Sequence of Plasmodium falciparum Vietnam Oak-Knoll (FVO).</title>
        <authorList>
            <consortium name="The Broad Institute Genome Sequencing Platform"/>
            <consortium name="The Broad Institute Genome Sequencing Center for Infectious Disease"/>
            <person name="Neafsey D."/>
            <person name="Cheeseman I."/>
            <person name="Volkman S."/>
            <person name="Adams J."/>
            <person name="Walker B."/>
            <person name="Young S.K."/>
            <person name="Zeng Q."/>
            <person name="Gargeya S."/>
            <person name="Fitzgerald M."/>
            <person name="Haas B."/>
            <person name="Abouelleil A."/>
            <person name="Alvarado L."/>
            <person name="Arachchi H.M."/>
            <person name="Berlin A.M."/>
            <person name="Chapman S.B."/>
            <person name="Dewar J."/>
            <person name="Goldberg J."/>
            <person name="Griggs A."/>
            <person name="Gujja S."/>
            <person name="Hansen M."/>
            <person name="Howarth C."/>
            <person name="Imamovic A."/>
            <person name="Larimer J."/>
            <person name="McCowan C."/>
            <person name="Murphy C."/>
            <person name="Neiman D."/>
            <person name="Pearson M."/>
            <person name="Priest M."/>
            <person name="Roberts A."/>
            <person name="Saif S."/>
            <person name="Shea T."/>
            <person name="Sisk P."/>
            <person name="Sykes S."/>
            <person name="Wortman J."/>
            <person name="Nusbaum C."/>
            <person name="Birren B."/>
        </authorList>
    </citation>
    <scope>NUCLEOTIDE SEQUENCE [LARGE SCALE GENOMIC DNA]</scope>
    <source>
        <strain evidence="11">Vietnam Oak-Knoll (FVO)</strain>
    </source>
</reference>
<dbReference type="CDD" id="cd00609">
    <property type="entry name" value="AAT_like"/>
    <property type="match status" value="1"/>
</dbReference>
<name>A0A024VDF2_PLAFA</name>
<dbReference type="InterPro" id="IPR015424">
    <property type="entry name" value="PyrdxlP-dep_Trfase"/>
</dbReference>
<evidence type="ECO:0000313" key="11">
    <source>
        <dbReference type="Proteomes" id="UP000030690"/>
    </source>
</evidence>
<evidence type="ECO:0000256" key="6">
    <source>
        <dbReference type="ARBA" id="ARBA00022898"/>
    </source>
</evidence>
<proteinExistence type="inferred from homology"/>
<comment type="catalytic activity">
    <reaction evidence="7 8">
        <text>L-aspartate + 2-oxoglutarate = oxaloacetate + L-glutamate</text>
        <dbReference type="Rhea" id="RHEA:21824"/>
        <dbReference type="ChEBI" id="CHEBI:16452"/>
        <dbReference type="ChEBI" id="CHEBI:16810"/>
        <dbReference type="ChEBI" id="CHEBI:29985"/>
        <dbReference type="ChEBI" id="CHEBI:29991"/>
        <dbReference type="EC" id="2.6.1.1"/>
    </reaction>
</comment>
<evidence type="ECO:0000256" key="4">
    <source>
        <dbReference type="ARBA" id="ARBA00022576"/>
    </source>
</evidence>
<dbReference type="InterPro" id="IPR000796">
    <property type="entry name" value="Asp_trans"/>
</dbReference>
<dbReference type="InterPro" id="IPR015422">
    <property type="entry name" value="PyrdxlP-dep_Trfase_small"/>
</dbReference>
<evidence type="ECO:0000256" key="5">
    <source>
        <dbReference type="ARBA" id="ARBA00022679"/>
    </source>
</evidence>
<dbReference type="Gene3D" id="3.90.1150.10">
    <property type="entry name" value="Aspartate Aminotransferase, domain 1"/>
    <property type="match status" value="1"/>
</dbReference>
<protein>
    <recommendedName>
        <fullName evidence="8">Aspartate aminotransferase</fullName>
        <ecNumber evidence="8">2.6.1.1</ecNumber>
    </recommendedName>
</protein>
<keyword evidence="5 8" id="KW-0808">Transferase</keyword>
<dbReference type="EMBL" id="KI925011">
    <property type="protein sequence ID" value="ETW20841.1"/>
    <property type="molecule type" value="Genomic_DNA"/>
</dbReference>
<comment type="miscellaneous">
    <text evidence="8">In eukaryotes there are cytoplasmic, mitochondrial and chloroplastic isozymes.</text>
</comment>
<dbReference type="Gene3D" id="3.40.640.10">
    <property type="entry name" value="Type I PLP-dependent aspartate aminotransferase-like (Major domain)"/>
    <property type="match status" value="1"/>
</dbReference>
<comment type="similarity">
    <text evidence="2">Belongs to the class-I pyridoxal-phosphate-dependent aminotransferase family.</text>
</comment>
<evidence type="ECO:0000256" key="8">
    <source>
        <dbReference type="RuleBase" id="RU000480"/>
    </source>
</evidence>
<dbReference type="EC" id="2.6.1.1" evidence="8"/>
<sequence>MDKLLSSLENIEVDNILKTAREFKEDTCEEKINLSIGVCCNDDGDLHIFDSVLNADKLVTENYKEKPYLLGNGTEDFSTLTQNLIFGNNSKYIEDKKICTIQCIGGSGAIFVLLEFLKMLNVETLYVTNPPYINHVNMIESRGFNLKYINFFDYNLIDINYDLFLNDLRNIPNGSSVILQISCYNPCSVNIEEKYFDEIIEIVLHKKHVIIFDIAYQGFGHTNLEEDVLLIRKFEEKNIAFSVCQSFSKNMSLYGERAGALHIVCKNQEEKKIVFNNLCFIVRKFYSSPVIHTNRILCQLLNNQNLKLNWIKELSQLSQRITNNRILFFNKLETYQKKYNLNYDWNVYKKQRGLFSFVPLLAKIAEHLKTHHIYIINNGRINVSGITKNNVDYIADKICLSLSQI</sequence>
<reference evidence="10 11" key="1">
    <citation type="submission" date="2013-02" db="EMBL/GenBank/DDBJ databases">
        <title>The Genome Annotation of Plasmodium falciparum Vietnam Oak-Knoll (FVO).</title>
        <authorList>
            <consortium name="The Broad Institute Genome Sequencing Platform"/>
            <consortium name="The Broad Institute Genome Sequencing Center for Infectious Disease"/>
            <person name="Neafsey D."/>
            <person name="Hoffman S."/>
            <person name="Volkman S."/>
            <person name="Rosenthal P."/>
            <person name="Walker B."/>
            <person name="Young S.K."/>
            <person name="Zeng Q."/>
            <person name="Gargeya S."/>
            <person name="Fitzgerald M."/>
            <person name="Haas B."/>
            <person name="Abouelleil A."/>
            <person name="Allen A.W."/>
            <person name="Alvarado L."/>
            <person name="Arachchi H.M."/>
            <person name="Berlin A.M."/>
            <person name="Chapman S.B."/>
            <person name="Gainer-Dewar J."/>
            <person name="Goldberg J."/>
            <person name="Griggs A."/>
            <person name="Gujja S."/>
            <person name="Hansen M."/>
            <person name="Howarth C."/>
            <person name="Imamovic A."/>
            <person name="Ireland A."/>
            <person name="Larimer J."/>
            <person name="McCowan C."/>
            <person name="Murphy C."/>
            <person name="Pearson M."/>
            <person name="Poon T.W."/>
            <person name="Priest M."/>
            <person name="Roberts A."/>
            <person name="Saif S."/>
            <person name="Shea T."/>
            <person name="Sisk P."/>
            <person name="Sykes S."/>
            <person name="Wortman J."/>
            <person name="Nusbaum C."/>
            <person name="Birren B."/>
        </authorList>
    </citation>
    <scope>NUCLEOTIDE SEQUENCE [LARGE SCALE GENOMIC DNA]</scope>
    <source>
        <strain evidence="11">Vietnam Oak-Knoll (FVO)</strain>
    </source>
</reference>
<evidence type="ECO:0000256" key="1">
    <source>
        <dbReference type="ARBA" id="ARBA00001933"/>
    </source>
</evidence>
<feature type="domain" description="Aminotransferase class I/classII large" evidence="9">
    <location>
        <begin position="30"/>
        <end position="398"/>
    </location>
</feature>
<keyword evidence="4 8" id="KW-0032">Aminotransferase</keyword>
<dbReference type="SUPFAM" id="SSF53383">
    <property type="entry name" value="PLP-dependent transferases"/>
    <property type="match status" value="1"/>
</dbReference>
<dbReference type="InterPro" id="IPR015421">
    <property type="entry name" value="PyrdxlP-dep_Trfase_major"/>
</dbReference>